<dbReference type="InterPro" id="IPR001647">
    <property type="entry name" value="HTH_TetR"/>
</dbReference>
<feature type="DNA-binding region" description="H-T-H motif" evidence="4">
    <location>
        <begin position="28"/>
        <end position="47"/>
    </location>
</feature>
<evidence type="ECO:0000256" key="3">
    <source>
        <dbReference type="ARBA" id="ARBA00023163"/>
    </source>
</evidence>
<dbReference type="Gene3D" id="1.10.10.60">
    <property type="entry name" value="Homeodomain-like"/>
    <property type="match status" value="1"/>
</dbReference>
<dbReference type="PANTHER" id="PTHR30055">
    <property type="entry name" value="HTH-TYPE TRANSCRIPTIONAL REGULATOR RUTR"/>
    <property type="match status" value="1"/>
</dbReference>
<gene>
    <name evidence="6" type="ORF">F9Y85_20750</name>
    <name evidence="7" type="ORF">R5H13_19785</name>
</gene>
<evidence type="ECO:0000259" key="5">
    <source>
        <dbReference type="PROSITE" id="PS50977"/>
    </source>
</evidence>
<dbReference type="SUPFAM" id="SSF46689">
    <property type="entry name" value="Homeodomain-like"/>
    <property type="match status" value="1"/>
</dbReference>
<dbReference type="EMBL" id="WEIA01000018">
    <property type="protein sequence ID" value="NLR23704.1"/>
    <property type="molecule type" value="Genomic_DNA"/>
</dbReference>
<dbReference type="PROSITE" id="PS50977">
    <property type="entry name" value="HTH_TETR_2"/>
    <property type="match status" value="1"/>
</dbReference>
<accession>A0A8I2KNE8</accession>
<dbReference type="Pfam" id="PF00440">
    <property type="entry name" value="TetR_N"/>
    <property type="match status" value="1"/>
</dbReference>
<dbReference type="Proteomes" id="UP001304419">
    <property type="component" value="Chromosome 2"/>
</dbReference>
<evidence type="ECO:0000313" key="6">
    <source>
        <dbReference type="EMBL" id="NLR23704.1"/>
    </source>
</evidence>
<evidence type="ECO:0000256" key="1">
    <source>
        <dbReference type="ARBA" id="ARBA00023015"/>
    </source>
</evidence>
<evidence type="ECO:0000256" key="4">
    <source>
        <dbReference type="PROSITE-ProRule" id="PRU00335"/>
    </source>
</evidence>
<dbReference type="PRINTS" id="PR00455">
    <property type="entry name" value="HTHTETR"/>
</dbReference>
<dbReference type="Pfam" id="PF14246">
    <property type="entry name" value="TetR_C_7"/>
    <property type="match status" value="1"/>
</dbReference>
<keyword evidence="9" id="KW-1185">Reference proteome</keyword>
<feature type="domain" description="HTH tetR-type" evidence="5">
    <location>
        <begin position="5"/>
        <end position="65"/>
    </location>
</feature>
<dbReference type="EMBL" id="CP137579">
    <property type="protein sequence ID" value="WOX31184.1"/>
    <property type="molecule type" value="Genomic_DNA"/>
</dbReference>
<dbReference type="InterPro" id="IPR009057">
    <property type="entry name" value="Homeodomain-like_sf"/>
</dbReference>
<dbReference type="FunFam" id="1.10.10.60:FF:000141">
    <property type="entry name" value="TetR family transcriptional regulator"/>
    <property type="match status" value="1"/>
</dbReference>
<organism evidence="6 8">
    <name type="scientific">Pseudoalteromonas maricaloris</name>
    <dbReference type="NCBI Taxonomy" id="184924"/>
    <lineage>
        <taxon>Bacteria</taxon>
        <taxon>Pseudomonadati</taxon>
        <taxon>Pseudomonadota</taxon>
        <taxon>Gammaproteobacteria</taxon>
        <taxon>Alteromonadales</taxon>
        <taxon>Pseudoalteromonadaceae</taxon>
        <taxon>Pseudoalteromonas</taxon>
    </lineage>
</organism>
<evidence type="ECO:0000313" key="7">
    <source>
        <dbReference type="EMBL" id="WOX31184.1"/>
    </source>
</evidence>
<keyword evidence="1" id="KW-0805">Transcription regulation</keyword>
<sequence length="203" mass="23591">MKQSERKRLQILEAAQQLFAQHGAQNTSMDLIAKHAEVSKRTIYNHFETKELLLYNVLEHMMLQVDQGDIYQYRPDVSIAKQLQEIALREVNLLTSESFIKVARVAFIELLQDSTLAAHFNNSKVGCMRYLETFLADAVANNALYIEHQAFAAQQFLYQLKSFIFYPRLYGFDLTNTEEMDFIVEQSVALFMARYGTEQRTQD</sequence>
<dbReference type="RefSeq" id="WP_193522478.1">
    <property type="nucleotide sequence ID" value="NZ_CBCSDF010000021.1"/>
</dbReference>
<evidence type="ECO:0000313" key="9">
    <source>
        <dbReference type="Proteomes" id="UP001304419"/>
    </source>
</evidence>
<reference evidence="7 9" key="2">
    <citation type="submission" date="2023-10" db="EMBL/GenBank/DDBJ databases">
        <title>To unveil natural product biosynthetic capacity in Pseudoalteromonas.</title>
        <authorList>
            <person name="Wang J."/>
        </authorList>
    </citation>
    <scope>NUCLEOTIDE SEQUENCE [LARGE SCALE GENOMIC DNA]</scope>
    <source>
        <strain evidence="7 9">DSM 15914</strain>
    </source>
</reference>
<dbReference type="Proteomes" id="UP000646877">
    <property type="component" value="Unassembled WGS sequence"/>
</dbReference>
<dbReference type="GO" id="GO:0000976">
    <property type="term" value="F:transcription cis-regulatory region binding"/>
    <property type="evidence" value="ECO:0007669"/>
    <property type="project" value="TreeGrafter"/>
</dbReference>
<keyword evidence="3" id="KW-0804">Transcription</keyword>
<proteinExistence type="predicted"/>
<evidence type="ECO:0000313" key="8">
    <source>
        <dbReference type="Proteomes" id="UP000646877"/>
    </source>
</evidence>
<protein>
    <submittedName>
        <fullName evidence="6">TetR/AcrR family transcriptional regulator</fullName>
    </submittedName>
</protein>
<dbReference type="GO" id="GO:0003700">
    <property type="term" value="F:DNA-binding transcription factor activity"/>
    <property type="evidence" value="ECO:0007669"/>
    <property type="project" value="TreeGrafter"/>
</dbReference>
<dbReference type="InterPro" id="IPR039536">
    <property type="entry name" value="TetR_C_Proteobacteria"/>
</dbReference>
<evidence type="ECO:0000256" key="2">
    <source>
        <dbReference type="ARBA" id="ARBA00023125"/>
    </source>
</evidence>
<dbReference type="InterPro" id="IPR050109">
    <property type="entry name" value="HTH-type_TetR-like_transc_reg"/>
</dbReference>
<keyword evidence="2 4" id="KW-0238">DNA-binding</keyword>
<dbReference type="AlphaFoldDB" id="A0A8I2KNE8"/>
<dbReference type="PANTHER" id="PTHR30055:SF224">
    <property type="entry name" value="TRANSCRIPTIONAL REGULATOR TETR FAMILY"/>
    <property type="match status" value="1"/>
</dbReference>
<dbReference type="Gene3D" id="1.10.357.10">
    <property type="entry name" value="Tetracycline Repressor, domain 2"/>
    <property type="match status" value="1"/>
</dbReference>
<reference evidence="6" key="1">
    <citation type="submission" date="2019-10" db="EMBL/GenBank/DDBJ databases">
        <authorList>
            <person name="Paulsen S."/>
        </authorList>
    </citation>
    <scope>NUCLEOTIDE SEQUENCE</scope>
    <source>
        <strain evidence="6">LMG 19692</strain>
    </source>
</reference>
<name>A0A8I2KNE8_9GAMM</name>